<dbReference type="GO" id="GO:0030620">
    <property type="term" value="F:U2 snRNA binding"/>
    <property type="evidence" value="ECO:0007669"/>
    <property type="project" value="InterPro"/>
</dbReference>
<dbReference type="InParanoid" id="G0V5C6"/>
<keyword evidence="4" id="KW-0747">Spliceosome</keyword>
<comment type="subcellular location">
    <subcellularLocation>
        <location evidence="1">Nucleus</location>
    </subcellularLocation>
</comment>
<dbReference type="STRING" id="1064592.G0V5C6"/>
<dbReference type="PROSITE" id="PS51450">
    <property type="entry name" value="LRR"/>
    <property type="match status" value="1"/>
</dbReference>
<evidence type="ECO:0000256" key="6">
    <source>
        <dbReference type="ARBA" id="ARBA00023187"/>
    </source>
</evidence>
<dbReference type="InterPro" id="IPR001611">
    <property type="entry name" value="Leu-rich_rpt"/>
</dbReference>
<evidence type="ECO:0000256" key="7">
    <source>
        <dbReference type="ARBA" id="ARBA00023242"/>
    </source>
</evidence>
<dbReference type="eggNOG" id="KOG1644">
    <property type="taxonomic scope" value="Eukaryota"/>
</dbReference>
<dbReference type="OrthoDB" id="433501at2759"/>
<keyword evidence="5" id="KW-0677">Repeat</keyword>
<dbReference type="PANTHER" id="PTHR10552">
    <property type="entry name" value="U2 SMALL NUCLEAR RIBONUCLEOPROTEIN A"/>
    <property type="match status" value="1"/>
</dbReference>
<dbReference type="GO" id="GO:0000398">
    <property type="term" value="P:mRNA splicing, via spliceosome"/>
    <property type="evidence" value="ECO:0007669"/>
    <property type="project" value="EnsemblFungi"/>
</dbReference>
<dbReference type="Pfam" id="PF14580">
    <property type="entry name" value="LRR_9"/>
    <property type="match status" value="1"/>
</dbReference>
<dbReference type="FunFam" id="3.80.10.10:FF:000629">
    <property type="entry name" value="U2 snRNP component"/>
    <property type="match status" value="1"/>
</dbReference>
<dbReference type="SMART" id="SM00446">
    <property type="entry name" value="LRRcap"/>
    <property type="match status" value="1"/>
</dbReference>
<proteinExistence type="inferred from homology"/>
<dbReference type="GO" id="GO:0000974">
    <property type="term" value="C:Prp19 complex"/>
    <property type="evidence" value="ECO:0007669"/>
    <property type="project" value="EnsemblFungi"/>
</dbReference>
<gene>
    <name evidence="11" type="primary">NCAS0A01020</name>
    <name evidence="11" type="ordered locus">NCAS_0A01020</name>
</gene>
<evidence type="ECO:0000256" key="2">
    <source>
        <dbReference type="ARBA" id="ARBA00022614"/>
    </source>
</evidence>
<comment type="similarity">
    <text evidence="8">Belongs to the U2 small nuclear ribonucleoprotein A family.</text>
</comment>
<evidence type="ECO:0000256" key="8">
    <source>
        <dbReference type="ARBA" id="ARBA00024196"/>
    </source>
</evidence>
<evidence type="ECO:0000259" key="10">
    <source>
        <dbReference type="SMART" id="SM00446"/>
    </source>
</evidence>
<evidence type="ECO:0000313" key="11">
    <source>
        <dbReference type="EMBL" id="CCC66662.1"/>
    </source>
</evidence>
<keyword evidence="3" id="KW-0507">mRNA processing</keyword>
<dbReference type="PANTHER" id="PTHR10552:SF6">
    <property type="entry name" value="U2 SMALL NUCLEAR RIBONUCLEOPROTEIN A"/>
    <property type="match status" value="1"/>
</dbReference>
<dbReference type="HOGENOM" id="CLU_061027_3_0_1"/>
<dbReference type="InterPro" id="IPR032675">
    <property type="entry name" value="LRR_dom_sf"/>
</dbReference>
<keyword evidence="6" id="KW-0508">mRNA splicing</keyword>
<evidence type="ECO:0000256" key="3">
    <source>
        <dbReference type="ARBA" id="ARBA00022664"/>
    </source>
</evidence>
<dbReference type="SUPFAM" id="SSF52058">
    <property type="entry name" value="L domain-like"/>
    <property type="match status" value="1"/>
</dbReference>
<dbReference type="KEGG" id="ncs:NCAS_0A01020"/>
<evidence type="ECO:0000256" key="5">
    <source>
        <dbReference type="ARBA" id="ARBA00022737"/>
    </source>
</evidence>
<dbReference type="AlphaFoldDB" id="G0V5C6"/>
<dbReference type="EMBL" id="HE576752">
    <property type="protein sequence ID" value="CCC66662.1"/>
    <property type="molecule type" value="Genomic_DNA"/>
</dbReference>
<keyword evidence="2" id="KW-0433">Leucine-rich repeat</keyword>
<evidence type="ECO:0000256" key="1">
    <source>
        <dbReference type="ARBA" id="ARBA00004123"/>
    </source>
</evidence>
<dbReference type="GO" id="GO:0005686">
    <property type="term" value="C:U2 snRNP"/>
    <property type="evidence" value="ECO:0007669"/>
    <property type="project" value="EnsemblFungi"/>
</dbReference>
<evidence type="ECO:0000313" key="12">
    <source>
        <dbReference type="Proteomes" id="UP000001640"/>
    </source>
</evidence>
<dbReference type="InterPro" id="IPR003603">
    <property type="entry name" value="U2A'_phosphoprotein32A_C"/>
</dbReference>
<evidence type="ECO:0000256" key="9">
    <source>
        <dbReference type="ARBA" id="ARBA00024238"/>
    </source>
</evidence>
<keyword evidence="7" id="KW-0539">Nucleus</keyword>
<dbReference type="InterPro" id="IPR044640">
    <property type="entry name" value="RU2A"/>
</dbReference>
<dbReference type="Proteomes" id="UP000001640">
    <property type="component" value="Chromosome 1"/>
</dbReference>
<dbReference type="Gene3D" id="3.80.10.10">
    <property type="entry name" value="Ribonuclease Inhibitor"/>
    <property type="match status" value="1"/>
</dbReference>
<accession>G0V5C6</accession>
<reference evidence="11 12" key="1">
    <citation type="journal article" date="2011" name="Proc. Natl. Acad. Sci. U.S.A.">
        <title>Evolutionary erosion of yeast sex chromosomes by mating-type switching accidents.</title>
        <authorList>
            <person name="Gordon J.L."/>
            <person name="Armisen D."/>
            <person name="Proux-Wera E."/>
            <person name="Oheigeartaigh S.S."/>
            <person name="Byrne K.P."/>
            <person name="Wolfe K.H."/>
        </authorList>
    </citation>
    <scope>NUCLEOTIDE SEQUENCE [LARGE SCALE GENOMIC DNA]</scope>
    <source>
        <strain evidence="12">ATCC 76901 / BCRC 22586 / CBS 4309 / NBRC 1992 / NRRL Y-12630</strain>
    </source>
</reference>
<feature type="domain" description="U2A'/phosphoprotein 32 family A C-terminal" evidence="10">
    <location>
        <begin position="137"/>
        <end position="155"/>
    </location>
</feature>
<dbReference type="GeneID" id="96900151"/>
<organism evidence="11 12">
    <name type="scientific">Naumovozyma castellii</name>
    <name type="common">Yeast</name>
    <name type="synonym">Saccharomyces castellii</name>
    <dbReference type="NCBI Taxonomy" id="27288"/>
    <lineage>
        <taxon>Eukaryota</taxon>
        <taxon>Fungi</taxon>
        <taxon>Dikarya</taxon>
        <taxon>Ascomycota</taxon>
        <taxon>Saccharomycotina</taxon>
        <taxon>Saccharomycetes</taxon>
        <taxon>Saccharomycetales</taxon>
        <taxon>Saccharomycetaceae</taxon>
        <taxon>Naumovozyma</taxon>
    </lineage>
</organism>
<keyword evidence="12" id="KW-1185">Reference proteome</keyword>
<reference key="2">
    <citation type="submission" date="2011-08" db="EMBL/GenBank/DDBJ databases">
        <title>Genome sequence of Naumovozyma castellii.</title>
        <authorList>
            <person name="Gordon J.L."/>
            <person name="Armisen D."/>
            <person name="Proux-Wera E."/>
            <person name="OhEigeartaigh S.S."/>
            <person name="Byrne K.P."/>
            <person name="Wolfe K.H."/>
        </authorList>
    </citation>
    <scope>NUCLEOTIDE SEQUENCE</scope>
    <source>
        <strain>Type strain:CBS 4309</strain>
    </source>
</reference>
<dbReference type="FunCoup" id="G0V5C6">
    <property type="interactions" value="1386"/>
</dbReference>
<dbReference type="GO" id="GO:0071004">
    <property type="term" value="C:U2-type prespliceosome"/>
    <property type="evidence" value="ECO:0007669"/>
    <property type="project" value="EnsemblFungi"/>
</dbReference>
<name>G0V5C6_NAUCA</name>
<evidence type="ECO:0000256" key="4">
    <source>
        <dbReference type="ARBA" id="ARBA00022728"/>
    </source>
</evidence>
<dbReference type="RefSeq" id="XP_003673053.1">
    <property type="nucleotide sequence ID" value="XM_003673005.1"/>
</dbReference>
<dbReference type="OMA" id="CHLEDYR"/>
<protein>
    <recommendedName>
        <fullName evidence="9">U2 small nuclear ribonucleoprotein A'</fullName>
    </recommendedName>
</protein>
<sequence>MKFTPSIVLDAPSYYVDHISGRYNTDKCVVLRDKQLETDSELMITSLKHLPKNTNILDLTNNDLFAFPNLASFKELHTLLLSRNRIVDLDGKLLPCNLQNLVLASNGISELSSLNGLAKAPTSLKNVCLRGNQICHLSGYREYVLALLPQLETLDFSRVTPDQKERIGKVSTVTKQELSSEGESAKRDKSIEMMNFVVGKMTAERRKELKLQLAQATSLQEISKLEKLLSGGV</sequence>